<gene>
    <name evidence="2" type="ORF">EYF80_038595</name>
</gene>
<sequence length="138" mass="14676">MNPDPQGMNPDPQGMDPDPQGMNPDSQGMDLIVSCFPPRQSSSLHLPLITSLVPHYLHLVFMPVSPVAHSLGITGSTDTVPCYKEVTRSTAAEDVTALVHGFLSKDLPGGQSLVVFIQSSITDTPGGDFAQCTFLVVI</sequence>
<organism evidence="2 3">
    <name type="scientific">Liparis tanakae</name>
    <name type="common">Tanaka's snailfish</name>
    <dbReference type="NCBI Taxonomy" id="230148"/>
    <lineage>
        <taxon>Eukaryota</taxon>
        <taxon>Metazoa</taxon>
        <taxon>Chordata</taxon>
        <taxon>Craniata</taxon>
        <taxon>Vertebrata</taxon>
        <taxon>Euteleostomi</taxon>
        <taxon>Actinopterygii</taxon>
        <taxon>Neopterygii</taxon>
        <taxon>Teleostei</taxon>
        <taxon>Neoteleostei</taxon>
        <taxon>Acanthomorphata</taxon>
        <taxon>Eupercaria</taxon>
        <taxon>Perciformes</taxon>
        <taxon>Cottioidei</taxon>
        <taxon>Cottales</taxon>
        <taxon>Liparidae</taxon>
        <taxon>Liparis</taxon>
    </lineage>
</organism>
<keyword evidence="3" id="KW-1185">Reference proteome</keyword>
<feature type="compositionally biased region" description="Low complexity" evidence="1">
    <location>
        <begin position="7"/>
        <end position="22"/>
    </location>
</feature>
<evidence type="ECO:0000313" key="2">
    <source>
        <dbReference type="EMBL" id="TNN51177.1"/>
    </source>
</evidence>
<comment type="caution">
    <text evidence="2">The sequence shown here is derived from an EMBL/GenBank/DDBJ whole genome shotgun (WGS) entry which is preliminary data.</text>
</comment>
<accession>A0A4Z2GC91</accession>
<dbReference type="AlphaFoldDB" id="A0A4Z2GC91"/>
<evidence type="ECO:0000256" key="1">
    <source>
        <dbReference type="SAM" id="MobiDB-lite"/>
    </source>
</evidence>
<dbReference type="EMBL" id="SRLO01000591">
    <property type="protein sequence ID" value="TNN51177.1"/>
    <property type="molecule type" value="Genomic_DNA"/>
</dbReference>
<name>A0A4Z2GC91_9TELE</name>
<reference evidence="2 3" key="1">
    <citation type="submission" date="2019-03" db="EMBL/GenBank/DDBJ databases">
        <title>First draft genome of Liparis tanakae, snailfish: a comprehensive survey of snailfish specific genes.</title>
        <authorList>
            <person name="Kim W."/>
            <person name="Song I."/>
            <person name="Jeong J.-H."/>
            <person name="Kim D."/>
            <person name="Kim S."/>
            <person name="Ryu S."/>
            <person name="Song J.Y."/>
            <person name="Lee S.K."/>
        </authorList>
    </citation>
    <scope>NUCLEOTIDE SEQUENCE [LARGE SCALE GENOMIC DNA]</scope>
    <source>
        <tissue evidence="2">Muscle</tissue>
    </source>
</reference>
<dbReference type="Proteomes" id="UP000314294">
    <property type="component" value="Unassembled WGS sequence"/>
</dbReference>
<proteinExistence type="predicted"/>
<protein>
    <submittedName>
        <fullName evidence="2">Uncharacterized protein</fullName>
    </submittedName>
</protein>
<evidence type="ECO:0000313" key="3">
    <source>
        <dbReference type="Proteomes" id="UP000314294"/>
    </source>
</evidence>
<feature type="region of interest" description="Disordered" evidence="1">
    <location>
        <begin position="1"/>
        <end position="29"/>
    </location>
</feature>